<dbReference type="InterPro" id="IPR010227">
    <property type="entry name" value="NADH_Q_OxRdtase_chainM/4"/>
</dbReference>
<feature type="transmembrane region" description="Helical" evidence="7">
    <location>
        <begin position="290"/>
        <end position="310"/>
    </location>
</feature>
<name>A0ABT1PUF1_9ACTN</name>
<sequence>MNDTFLRWVLITLLVLPLFGALGALFPAPPGLRGRNQDQAVLRHGVSITGIVLLLTVILAAGFDYAHPARMQASTDLSWISSLGIRLHLGVDGVSLPLLVLTALLTFLCALYSYFKMPEGPSPKGFVALLLVLETGTLATFAVLDLMLFFLAFEMVLIPMYFLIARWGGEGRDRAAFRFILYTVLGSVIMLLGLLLIGLKAGTFDMVALASDNGSKLSHTTQLIAVLAIGIGLAVKAPMWPLHSWLPDAHTSAPTVGSVLLAGVLLKMGTYGFVRIILPVAPQGAHTFAPYLAAFAVVGIIYGSLACLAIGRQGSGGDLKRLIAYSSVGHMGFVLLGIATLTPTGVNGALFANVAHGLITGLLFFLVGAIKDRYGTTDLDRLSGTTGAALYGAAPRLGGLLAFGAVASLGLPGLAGFWGEMLAMFGSFHPAAGLSRPAYLTFMGLAAFGTLLTAAYMLLVVRRVCMGEPTAAPTGQPATPRMLADVQGYEFASWTPLVALTLLAGLWPAALLGLTDPAVHALLGGSR</sequence>
<keyword evidence="10" id="KW-1185">Reference proteome</keyword>
<feature type="transmembrane region" description="Helical" evidence="7">
    <location>
        <begin position="126"/>
        <end position="144"/>
    </location>
</feature>
<evidence type="ECO:0000256" key="1">
    <source>
        <dbReference type="ARBA" id="ARBA00004127"/>
    </source>
</evidence>
<gene>
    <name evidence="9" type="ORF">NGB36_11950</name>
</gene>
<feature type="transmembrane region" description="Helical" evidence="7">
    <location>
        <begin position="397"/>
        <end position="418"/>
    </location>
</feature>
<dbReference type="PRINTS" id="PR01437">
    <property type="entry name" value="NUOXDRDTASE4"/>
</dbReference>
<keyword evidence="5 7" id="KW-0472">Membrane</keyword>
<dbReference type="PANTHER" id="PTHR43507">
    <property type="entry name" value="NADH-UBIQUINONE OXIDOREDUCTASE CHAIN 4"/>
    <property type="match status" value="1"/>
</dbReference>
<comment type="caution">
    <text evidence="9">The sequence shown here is derived from an EMBL/GenBank/DDBJ whole genome shotgun (WGS) entry which is preliminary data.</text>
</comment>
<dbReference type="GO" id="GO:0016491">
    <property type="term" value="F:oxidoreductase activity"/>
    <property type="evidence" value="ECO:0007669"/>
    <property type="project" value="UniProtKB-KW"/>
</dbReference>
<dbReference type="InterPro" id="IPR001750">
    <property type="entry name" value="ND/Mrp_TM"/>
</dbReference>
<accession>A0ABT1PUF1</accession>
<evidence type="ECO:0000313" key="10">
    <source>
        <dbReference type="Proteomes" id="UP001057702"/>
    </source>
</evidence>
<feature type="transmembrane region" description="Helical" evidence="7">
    <location>
        <begin position="256"/>
        <end position="278"/>
    </location>
</feature>
<organism evidence="9 10">
    <name type="scientific">Streptomyces humicola</name>
    <dbReference type="NCBI Taxonomy" id="2953240"/>
    <lineage>
        <taxon>Bacteria</taxon>
        <taxon>Bacillati</taxon>
        <taxon>Actinomycetota</taxon>
        <taxon>Actinomycetes</taxon>
        <taxon>Kitasatosporales</taxon>
        <taxon>Streptomycetaceae</taxon>
        <taxon>Streptomyces</taxon>
    </lineage>
</organism>
<evidence type="ECO:0000256" key="7">
    <source>
        <dbReference type="SAM" id="Phobius"/>
    </source>
</evidence>
<dbReference type="EC" id="1.6.5.-" evidence="9"/>
<feature type="transmembrane region" description="Helical" evidence="7">
    <location>
        <begin position="217"/>
        <end position="235"/>
    </location>
</feature>
<dbReference type="PANTHER" id="PTHR43507:SF1">
    <property type="entry name" value="NADH-UBIQUINONE OXIDOREDUCTASE CHAIN 4"/>
    <property type="match status" value="1"/>
</dbReference>
<feature type="transmembrane region" description="Helical" evidence="7">
    <location>
        <begin position="348"/>
        <end position="370"/>
    </location>
</feature>
<feature type="transmembrane region" description="Helical" evidence="7">
    <location>
        <begin position="491"/>
        <end position="514"/>
    </location>
</feature>
<feature type="transmembrane region" description="Helical" evidence="7">
    <location>
        <begin position="438"/>
        <end position="459"/>
    </location>
</feature>
<evidence type="ECO:0000256" key="3">
    <source>
        <dbReference type="ARBA" id="ARBA00022692"/>
    </source>
</evidence>
<dbReference type="Pfam" id="PF00361">
    <property type="entry name" value="Proton_antipo_M"/>
    <property type="match status" value="1"/>
</dbReference>
<proteinExistence type="inferred from homology"/>
<evidence type="ECO:0000256" key="6">
    <source>
        <dbReference type="RuleBase" id="RU000320"/>
    </source>
</evidence>
<evidence type="ECO:0000313" key="9">
    <source>
        <dbReference type="EMBL" id="MCQ4081294.1"/>
    </source>
</evidence>
<evidence type="ECO:0000256" key="5">
    <source>
        <dbReference type="ARBA" id="ARBA00023136"/>
    </source>
</evidence>
<evidence type="ECO:0000259" key="8">
    <source>
        <dbReference type="Pfam" id="PF00361"/>
    </source>
</evidence>
<evidence type="ECO:0000256" key="4">
    <source>
        <dbReference type="ARBA" id="ARBA00022989"/>
    </source>
</evidence>
<dbReference type="EMBL" id="JANFNG010000007">
    <property type="protein sequence ID" value="MCQ4081294.1"/>
    <property type="molecule type" value="Genomic_DNA"/>
</dbReference>
<dbReference type="NCBIfam" id="TIGR01972">
    <property type="entry name" value="NDH_I_M"/>
    <property type="match status" value="1"/>
</dbReference>
<keyword evidence="4 7" id="KW-1133">Transmembrane helix</keyword>
<dbReference type="InterPro" id="IPR003918">
    <property type="entry name" value="NADH_UbQ_OxRdtase"/>
</dbReference>
<feature type="transmembrane region" description="Helical" evidence="7">
    <location>
        <begin position="322"/>
        <end position="342"/>
    </location>
</feature>
<feature type="transmembrane region" description="Helical" evidence="7">
    <location>
        <begin position="40"/>
        <end position="63"/>
    </location>
</feature>
<comment type="similarity">
    <text evidence="2">Belongs to the complex I subunit 4 family.</text>
</comment>
<dbReference type="RefSeq" id="WP_255920202.1">
    <property type="nucleotide sequence ID" value="NZ_JANFNG010000007.1"/>
</dbReference>
<protein>
    <submittedName>
        <fullName evidence="9">NADH-quinone oxidoreductase subunit M</fullName>
        <ecNumber evidence="9">1.6.5.-</ecNumber>
    </submittedName>
</protein>
<feature type="transmembrane region" description="Helical" evidence="7">
    <location>
        <begin position="6"/>
        <end position="28"/>
    </location>
</feature>
<evidence type="ECO:0000256" key="2">
    <source>
        <dbReference type="ARBA" id="ARBA00009025"/>
    </source>
</evidence>
<comment type="subcellular location">
    <subcellularLocation>
        <location evidence="1">Endomembrane system</location>
        <topology evidence="1">Multi-pass membrane protein</topology>
    </subcellularLocation>
    <subcellularLocation>
        <location evidence="6">Membrane</location>
        <topology evidence="6">Multi-pass membrane protein</topology>
    </subcellularLocation>
</comment>
<keyword evidence="9" id="KW-0560">Oxidoreductase</keyword>
<keyword evidence="3 6" id="KW-0812">Transmembrane</keyword>
<reference evidence="9" key="1">
    <citation type="submission" date="2022-06" db="EMBL/GenBank/DDBJ databases">
        <title>Draft genome sequence of Streptomyces sp. RB6PN25 isolated from peat swamp forest in Thailand.</title>
        <authorList>
            <person name="Duangmal K."/>
            <person name="Klaysubun C."/>
        </authorList>
    </citation>
    <scope>NUCLEOTIDE SEQUENCE</scope>
    <source>
        <strain evidence="9">RB6PN25</strain>
    </source>
</reference>
<feature type="transmembrane region" description="Helical" evidence="7">
    <location>
        <begin position="94"/>
        <end position="114"/>
    </location>
</feature>
<feature type="transmembrane region" description="Helical" evidence="7">
    <location>
        <begin position="150"/>
        <end position="167"/>
    </location>
</feature>
<dbReference type="Proteomes" id="UP001057702">
    <property type="component" value="Unassembled WGS sequence"/>
</dbReference>
<feature type="transmembrane region" description="Helical" evidence="7">
    <location>
        <begin position="179"/>
        <end position="197"/>
    </location>
</feature>
<feature type="domain" description="NADH:quinone oxidoreductase/Mrp antiporter transmembrane" evidence="8">
    <location>
        <begin position="145"/>
        <end position="429"/>
    </location>
</feature>